<organism evidence="1 2">
    <name type="scientific">Gigaspora rosea</name>
    <dbReference type="NCBI Taxonomy" id="44941"/>
    <lineage>
        <taxon>Eukaryota</taxon>
        <taxon>Fungi</taxon>
        <taxon>Fungi incertae sedis</taxon>
        <taxon>Mucoromycota</taxon>
        <taxon>Glomeromycotina</taxon>
        <taxon>Glomeromycetes</taxon>
        <taxon>Diversisporales</taxon>
        <taxon>Gigasporaceae</taxon>
        <taxon>Gigaspora</taxon>
    </lineage>
</organism>
<protein>
    <submittedName>
        <fullName evidence="1">Uncharacterized protein</fullName>
    </submittedName>
</protein>
<dbReference type="AlphaFoldDB" id="A0A397TRF2"/>
<proteinExistence type="predicted"/>
<accession>A0A397TRF2</accession>
<dbReference type="Proteomes" id="UP000266673">
    <property type="component" value="Unassembled WGS sequence"/>
</dbReference>
<gene>
    <name evidence="1" type="ORF">C2G38_2233106</name>
</gene>
<keyword evidence="2" id="KW-1185">Reference proteome</keyword>
<evidence type="ECO:0000313" key="1">
    <source>
        <dbReference type="EMBL" id="RIB00752.1"/>
    </source>
</evidence>
<dbReference type="EMBL" id="QKWP01003669">
    <property type="protein sequence ID" value="RIB00752.1"/>
    <property type="molecule type" value="Genomic_DNA"/>
</dbReference>
<comment type="caution">
    <text evidence="1">The sequence shown here is derived from an EMBL/GenBank/DDBJ whole genome shotgun (WGS) entry which is preliminary data.</text>
</comment>
<name>A0A397TRF2_9GLOM</name>
<evidence type="ECO:0000313" key="2">
    <source>
        <dbReference type="Proteomes" id="UP000266673"/>
    </source>
</evidence>
<sequence length="150" mass="17372">MDSEDIVNSENIVNPEDIMDSEDIIESDDIIDLKIIKLNDIMQNAHIVPKYLNKIIAIVTDNPSVMLDNDVAIFTSRREAKSQRSSLYNPTFKNKKLRSNSSSDSSILYNDSNIYEEINELYSETNMKNYRHTITILQQQLQEQENRSLL</sequence>
<reference evidence="1 2" key="1">
    <citation type="submission" date="2018-06" db="EMBL/GenBank/DDBJ databases">
        <title>Comparative genomics reveals the genomic features of Rhizophagus irregularis, R. cerebriforme, R. diaphanum and Gigaspora rosea, and their symbiotic lifestyle signature.</title>
        <authorList>
            <person name="Morin E."/>
            <person name="San Clemente H."/>
            <person name="Chen E.C.H."/>
            <person name="De La Providencia I."/>
            <person name="Hainaut M."/>
            <person name="Kuo A."/>
            <person name="Kohler A."/>
            <person name="Murat C."/>
            <person name="Tang N."/>
            <person name="Roy S."/>
            <person name="Loubradou J."/>
            <person name="Henrissat B."/>
            <person name="Grigoriev I.V."/>
            <person name="Corradi N."/>
            <person name="Roux C."/>
            <person name="Martin F.M."/>
        </authorList>
    </citation>
    <scope>NUCLEOTIDE SEQUENCE [LARGE SCALE GENOMIC DNA]</scope>
    <source>
        <strain evidence="1 2">DAOM 194757</strain>
    </source>
</reference>